<evidence type="ECO:0000256" key="5">
    <source>
        <dbReference type="ARBA" id="ARBA00022777"/>
    </source>
</evidence>
<organism evidence="9 10">
    <name type="scientific">Leptothoe spongobia TAU-MAC 1115</name>
    <dbReference type="NCBI Taxonomy" id="1967444"/>
    <lineage>
        <taxon>Bacteria</taxon>
        <taxon>Bacillati</taxon>
        <taxon>Cyanobacteriota</taxon>
        <taxon>Cyanophyceae</taxon>
        <taxon>Nodosilineales</taxon>
        <taxon>Cymatolegaceae</taxon>
        <taxon>Leptothoe</taxon>
        <taxon>Leptothoe spongobia</taxon>
    </lineage>
</organism>
<dbReference type="NCBIfam" id="TIGR00229">
    <property type="entry name" value="sensory_box"/>
    <property type="match status" value="1"/>
</dbReference>
<dbReference type="Pfam" id="PF02518">
    <property type="entry name" value="HATPase_c"/>
    <property type="match status" value="1"/>
</dbReference>
<dbReference type="FunFam" id="3.30.565.10:FF:000006">
    <property type="entry name" value="Sensor histidine kinase WalK"/>
    <property type="match status" value="1"/>
</dbReference>
<dbReference type="InterPro" id="IPR036890">
    <property type="entry name" value="HATPase_C_sf"/>
</dbReference>
<name>A0A947DHZ8_9CYAN</name>
<dbReference type="EMBL" id="JADOES010000045">
    <property type="protein sequence ID" value="MBT9317393.1"/>
    <property type="molecule type" value="Genomic_DNA"/>
</dbReference>
<evidence type="ECO:0000256" key="1">
    <source>
        <dbReference type="ARBA" id="ARBA00000085"/>
    </source>
</evidence>
<evidence type="ECO:0000259" key="7">
    <source>
        <dbReference type="PROSITE" id="PS50006"/>
    </source>
</evidence>
<dbReference type="SUPFAM" id="SSF55785">
    <property type="entry name" value="PYP-like sensor domain (PAS domain)"/>
    <property type="match status" value="1"/>
</dbReference>
<dbReference type="EC" id="2.7.13.3" evidence="2"/>
<keyword evidence="10" id="KW-1185">Reference proteome</keyword>
<evidence type="ECO:0000259" key="8">
    <source>
        <dbReference type="PROSITE" id="PS50109"/>
    </source>
</evidence>
<feature type="domain" description="Histidine kinase" evidence="8">
    <location>
        <begin position="423"/>
        <end position="638"/>
    </location>
</feature>
<dbReference type="PANTHER" id="PTHR43711:SF26">
    <property type="entry name" value="SENSOR HISTIDINE KINASE RCSC"/>
    <property type="match status" value="1"/>
</dbReference>
<reference evidence="9" key="2">
    <citation type="journal article" date="2021" name="Mar. Drugs">
        <title>Genome Reduction and Secondary Metabolism of the Marine Sponge-Associated Cyanobacterium Leptothoe.</title>
        <authorList>
            <person name="Konstantinou D."/>
            <person name="Popin R.V."/>
            <person name="Fewer D.P."/>
            <person name="Sivonen K."/>
            <person name="Gkelis S."/>
        </authorList>
    </citation>
    <scope>NUCLEOTIDE SEQUENCE</scope>
    <source>
        <strain evidence="9">TAU-MAC 1115</strain>
    </source>
</reference>
<dbReference type="Gene3D" id="3.30.565.10">
    <property type="entry name" value="Histidine kinase-like ATPase, C-terminal domain"/>
    <property type="match status" value="1"/>
</dbReference>
<dbReference type="InterPro" id="IPR035965">
    <property type="entry name" value="PAS-like_dom_sf"/>
</dbReference>
<keyword evidence="3" id="KW-0597">Phosphoprotein</keyword>
<keyword evidence="4" id="KW-0808">Transferase</keyword>
<dbReference type="PANTHER" id="PTHR43711">
    <property type="entry name" value="TWO-COMPONENT HISTIDINE KINASE"/>
    <property type="match status" value="1"/>
</dbReference>
<dbReference type="Gene3D" id="3.30.450.20">
    <property type="entry name" value="PAS domain"/>
    <property type="match status" value="1"/>
</dbReference>
<comment type="catalytic activity">
    <reaction evidence="1">
        <text>ATP + protein L-histidine = ADP + protein N-phospho-L-histidine.</text>
        <dbReference type="EC" id="2.7.13.3"/>
    </reaction>
</comment>
<dbReference type="Gene3D" id="2.60.200.20">
    <property type="match status" value="1"/>
</dbReference>
<evidence type="ECO:0000256" key="3">
    <source>
        <dbReference type="ARBA" id="ARBA00022553"/>
    </source>
</evidence>
<dbReference type="PROSITE" id="PS50109">
    <property type="entry name" value="HIS_KIN"/>
    <property type="match status" value="1"/>
</dbReference>
<sequence length="657" mass="73666">MQHLLIVEDDQGKRAVNLHADSGSIGRDIRNSIVLHSKEVSRQHAILLRVTRPGAADYGFRIIDGNLQGKPSTNGLFINGRRCNSHNLRHGDEVVFGANVKARYHTAAENVEWLLSGSDEADKYMATLIAAPVGPLIAESDGLQETAVARLASFPELFSHPIIEISLTGELTYLNPAAVSQFPTIHMAKLNHPILDGVIDTVQAHEKQRFVRTIAVGEQIFEQAFHYIPQSDLIRCYLVDITDRKRAESELQALHDGLETQVKERTTQVLATTERLKQEQKALQSSYATNRALLNAIPDPMFRIRGDGQFVNYSEPKQHTLPFRPAECLHQNLTAVLPASVANAMQQRIEQVLKTGEIEILEFQIENDAGLLYFEARIVNSDSKEVIVIIRDITERKRVETEIRNTLERERELNEMKTRFVSMTSHEFRTPLTTILSSAELLEHYGEQWDTAKQHQYLQKVKTAATHMTELLNDVLLINKVEAGRMEFNPQPLLLNEFCQEIIEELQITTARHKLTLRSQLSDIPHQIDRKLMRHILTNLLANAINYSPSGGEVLVGLESTEKQIELWVQDYGIGIPQAACSTLFDSFVRGPNVGTISGTGLGLAIIKKSVELHQGQITFESTVGEGTTFRITLPQMDGKLPYHGEAHLCSGTLLKT</sequence>
<protein>
    <recommendedName>
        <fullName evidence="2">histidine kinase</fullName>
        <ecNumber evidence="2">2.7.13.3</ecNumber>
    </recommendedName>
</protein>
<dbReference type="InterPro" id="IPR005467">
    <property type="entry name" value="His_kinase_dom"/>
</dbReference>
<dbReference type="Gene3D" id="1.10.287.130">
    <property type="match status" value="1"/>
</dbReference>
<evidence type="ECO:0000256" key="6">
    <source>
        <dbReference type="ARBA" id="ARBA00023012"/>
    </source>
</evidence>
<dbReference type="SMART" id="SM00240">
    <property type="entry name" value="FHA"/>
    <property type="match status" value="1"/>
</dbReference>
<dbReference type="SUPFAM" id="SSF49879">
    <property type="entry name" value="SMAD/FHA domain"/>
    <property type="match status" value="1"/>
</dbReference>
<evidence type="ECO:0000256" key="2">
    <source>
        <dbReference type="ARBA" id="ARBA00012438"/>
    </source>
</evidence>
<dbReference type="SUPFAM" id="SSF55874">
    <property type="entry name" value="ATPase domain of HSP90 chaperone/DNA topoisomerase II/histidine kinase"/>
    <property type="match status" value="1"/>
</dbReference>
<dbReference type="CDD" id="cd00075">
    <property type="entry name" value="HATPase"/>
    <property type="match status" value="1"/>
</dbReference>
<dbReference type="InterPro" id="IPR003661">
    <property type="entry name" value="HisK_dim/P_dom"/>
</dbReference>
<dbReference type="PRINTS" id="PR00344">
    <property type="entry name" value="BCTRLSENSOR"/>
</dbReference>
<proteinExistence type="predicted"/>
<keyword evidence="6" id="KW-0902">Two-component regulatory system</keyword>
<dbReference type="AlphaFoldDB" id="A0A947DHZ8"/>
<dbReference type="PROSITE" id="PS50006">
    <property type="entry name" value="FHA_DOMAIN"/>
    <property type="match status" value="1"/>
</dbReference>
<evidence type="ECO:0000313" key="9">
    <source>
        <dbReference type="EMBL" id="MBT9317393.1"/>
    </source>
</evidence>
<evidence type="ECO:0000256" key="4">
    <source>
        <dbReference type="ARBA" id="ARBA00022679"/>
    </source>
</evidence>
<dbReference type="SMART" id="SM00388">
    <property type="entry name" value="HisKA"/>
    <property type="match status" value="1"/>
</dbReference>
<dbReference type="GO" id="GO:0000155">
    <property type="term" value="F:phosphorelay sensor kinase activity"/>
    <property type="evidence" value="ECO:0007669"/>
    <property type="project" value="InterPro"/>
</dbReference>
<accession>A0A947DHZ8</accession>
<feature type="domain" description="FHA" evidence="7">
    <location>
        <begin position="23"/>
        <end position="83"/>
    </location>
</feature>
<dbReference type="Pfam" id="PF00498">
    <property type="entry name" value="FHA"/>
    <property type="match status" value="1"/>
</dbReference>
<dbReference type="Proteomes" id="UP000717364">
    <property type="component" value="Unassembled WGS sequence"/>
</dbReference>
<keyword evidence="5" id="KW-0418">Kinase</keyword>
<dbReference type="InterPro" id="IPR050736">
    <property type="entry name" value="Sensor_HK_Regulatory"/>
</dbReference>
<dbReference type="SMART" id="SM00091">
    <property type="entry name" value="PAS"/>
    <property type="match status" value="2"/>
</dbReference>
<dbReference type="CDD" id="cd00082">
    <property type="entry name" value="HisKA"/>
    <property type="match status" value="1"/>
</dbReference>
<dbReference type="InterPro" id="IPR004358">
    <property type="entry name" value="Sig_transdc_His_kin-like_C"/>
</dbReference>
<dbReference type="CDD" id="cd00130">
    <property type="entry name" value="PAS"/>
    <property type="match status" value="1"/>
</dbReference>
<dbReference type="Pfam" id="PF00512">
    <property type="entry name" value="HisKA"/>
    <property type="match status" value="1"/>
</dbReference>
<dbReference type="InterPro" id="IPR003594">
    <property type="entry name" value="HATPase_dom"/>
</dbReference>
<dbReference type="InterPro" id="IPR000253">
    <property type="entry name" value="FHA_dom"/>
</dbReference>
<reference evidence="9" key="1">
    <citation type="submission" date="2020-11" db="EMBL/GenBank/DDBJ databases">
        <authorList>
            <person name="Konstantinou D."/>
            <person name="Gkelis S."/>
            <person name="Popin R."/>
            <person name="Fewer D."/>
            <person name="Sivonen K."/>
        </authorList>
    </citation>
    <scope>NUCLEOTIDE SEQUENCE</scope>
    <source>
        <strain evidence="9">TAU-MAC 1115</strain>
    </source>
</reference>
<dbReference type="SUPFAM" id="SSF47384">
    <property type="entry name" value="Homodimeric domain of signal transducing histidine kinase"/>
    <property type="match status" value="1"/>
</dbReference>
<dbReference type="InterPro" id="IPR008984">
    <property type="entry name" value="SMAD_FHA_dom_sf"/>
</dbReference>
<comment type="caution">
    <text evidence="9">The sequence shown here is derived from an EMBL/GenBank/DDBJ whole genome shotgun (WGS) entry which is preliminary data.</text>
</comment>
<dbReference type="InterPro" id="IPR036097">
    <property type="entry name" value="HisK_dim/P_sf"/>
</dbReference>
<gene>
    <name evidence="9" type="ORF">IXB50_18380</name>
</gene>
<evidence type="ECO:0000313" key="10">
    <source>
        <dbReference type="Proteomes" id="UP000717364"/>
    </source>
</evidence>
<dbReference type="SMART" id="SM00387">
    <property type="entry name" value="HATPase_c"/>
    <property type="match status" value="1"/>
</dbReference>
<dbReference type="RefSeq" id="WP_215610459.1">
    <property type="nucleotide sequence ID" value="NZ_JADOES010000045.1"/>
</dbReference>
<dbReference type="InterPro" id="IPR000014">
    <property type="entry name" value="PAS"/>
</dbReference>